<reference evidence="1 2" key="1">
    <citation type="submission" date="2019-03" db="EMBL/GenBank/DDBJ databases">
        <title>Lake Tanganyika Metagenome-Assembled Genomes (MAGs).</title>
        <authorList>
            <person name="Tran P."/>
        </authorList>
    </citation>
    <scope>NUCLEOTIDE SEQUENCE [LARGE SCALE GENOMIC DNA]</scope>
    <source>
        <strain evidence="1">K_DeepCast_65m_m2_236</strain>
    </source>
</reference>
<protein>
    <submittedName>
        <fullName evidence="1">Uncharacterized protein</fullName>
    </submittedName>
</protein>
<sequence length="151" mass="15885">MRDQTRHMTVDLAGGAIGRVRVTGRVPIKSPGQALKNLTLAVTGQVVYTPENPMHDPANKSQPQFRYTLGAIRSQATVWIEGTDRLKSVLADAQKLGAASRDALASADRALADLQASLSAAQPAAAEAAAIYAEIEKLQGILNQALPGVTT</sequence>
<gene>
    <name evidence="1" type="ORF">FJZ00_00980</name>
</gene>
<evidence type="ECO:0000313" key="2">
    <source>
        <dbReference type="Proteomes" id="UP000703893"/>
    </source>
</evidence>
<accession>A0A938BJZ9</accession>
<dbReference type="Proteomes" id="UP000703893">
    <property type="component" value="Unassembled WGS sequence"/>
</dbReference>
<proteinExistence type="predicted"/>
<name>A0A938BJZ9_9BACT</name>
<dbReference type="EMBL" id="VGJX01000029">
    <property type="protein sequence ID" value="MBM3273696.1"/>
    <property type="molecule type" value="Genomic_DNA"/>
</dbReference>
<organism evidence="1 2">
    <name type="scientific">Candidatus Tanganyikabacteria bacterium</name>
    <dbReference type="NCBI Taxonomy" id="2961651"/>
    <lineage>
        <taxon>Bacteria</taxon>
        <taxon>Bacillati</taxon>
        <taxon>Candidatus Sericytochromatia</taxon>
        <taxon>Candidatus Tanganyikabacteria</taxon>
    </lineage>
</organism>
<evidence type="ECO:0000313" key="1">
    <source>
        <dbReference type="EMBL" id="MBM3273696.1"/>
    </source>
</evidence>
<comment type="caution">
    <text evidence="1">The sequence shown here is derived from an EMBL/GenBank/DDBJ whole genome shotgun (WGS) entry which is preliminary data.</text>
</comment>
<dbReference type="AlphaFoldDB" id="A0A938BJZ9"/>